<sequence>MALCITFEDFHKGLKYVRRAFKKKFKKSPFKDLPKDVMAHEIGDMTILAAGAGGSDECSDELLAAGTGDFNEFGGEPLAAGIGSSGKSSSDGKDSDNNEDNKDSEDGGDNEAAITIVAKHFENVPKG</sequence>
<evidence type="ECO:0000313" key="3">
    <source>
        <dbReference type="Proteomes" id="UP000001514"/>
    </source>
</evidence>
<feature type="region of interest" description="Disordered" evidence="1">
    <location>
        <begin position="74"/>
        <end position="112"/>
    </location>
</feature>
<accession>D8QVM4</accession>
<dbReference type="KEGG" id="smo:SELMODRAFT_404528"/>
<dbReference type="Proteomes" id="UP000001514">
    <property type="component" value="Unassembled WGS sequence"/>
</dbReference>
<reference evidence="2 3" key="1">
    <citation type="journal article" date="2011" name="Science">
        <title>The Selaginella genome identifies genetic changes associated with the evolution of vascular plants.</title>
        <authorList>
            <person name="Banks J.A."/>
            <person name="Nishiyama T."/>
            <person name="Hasebe M."/>
            <person name="Bowman J.L."/>
            <person name="Gribskov M."/>
            <person name="dePamphilis C."/>
            <person name="Albert V.A."/>
            <person name="Aono N."/>
            <person name="Aoyama T."/>
            <person name="Ambrose B.A."/>
            <person name="Ashton N.W."/>
            <person name="Axtell M.J."/>
            <person name="Barker E."/>
            <person name="Barker M.S."/>
            <person name="Bennetzen J.L."/>
            <person name="Bonawitz N.D."/>
            <person name="Chapple C."/>
            <person name="Cheng C."/>
            <person name="Correa L.G."/>
            <person name="Dacre M."/>
            <person name="DeBarry J."/>
            <person name="Dreyer I."/>
            <person name="Elias M."/>
            <person name="Engstrom E.M."/>
            <person name="Estelle M."/>
            <person name="Feng L."/>
            <person name="Finet C."/>
            <person name="Floyd S.K."/>
            <person name="Frommer W.B."/>
            <person name="Fujita T."/>
            <person name="Gramzow L."/>
            <person name="Gutensohn M."/>
            <person name="Harholt J."/>
            <person name="Hattori M."/>
            <person name="Heyl A."/>
            <person name="Hirai T."/>
            <person name="Hiwatashi Y."/>
            <person name="Ishikawa M."/>
            <person name="Iwata M."/>
            <person name="Karol K.G."/>
            <person name="Koehler B."/>
            <person name="Kolukisaoglu U."/>
            <person name="Kubo M."/>
            <person name="Kurata T."/>
            <person name="Lalonde S."/>
            <person name="Li K."/>
            <person name="Li Y."/>
            <person name="Litt A."/>
            <person name="Lyons E."/>
            <person name="Manning G."/>
            <person name="Maruyama T."/>
            <person name="Michael T.P."/>
            <person name="Mikami K."/>
            <person name="Miyazaki S."/>
            <person name="Morinaga S."/>
            <person name="Murata T."/>
            <person name="Mueller-Roeber B."/>
            <person name="Nelson D.R."/>
            <person name="Obara M."/>
            <person name="Oguri Y."/>
            <person name="Olmstead R.G."/>
            <person name="Onodera N."/>
            <person name="Petersen B.L."/>
            <person name="Pils B."/>
            <person name="Prigge M."/>
            <person name="Rensing S.A."/>
            <person name="Riano-Pachon D.M."/>
            <person name="Roberts A.W."/>
            <person name="Sato Y."/>
            <person name="Scheller H.V."/>
            <person name="Schulz B."/>
            <person name="Schulz C."/>
            <person name="Shakirov E.V."/>
            <person name="Shibagaki N."/>
            <person name="Shinohara N."/>
            <person name="Shippen D.E."/>
            <person name="Soerensen I."/>
            <person name="Sotooka R."/>
            <person name="Sugimoto N."/>
            <person name="Sugita M."/>
            <person name="Sumikawa N."/>
            <person name="Tanurdzic M."/>
            <person name="Theissen G."/>
            <person name="Ulvskov P."/>
            <person name="Wakazuki S."/>
            <person name="Weng J.K."/>
            <person name="Willats W.W."/>
            <person name="Wipf D."/>
            <person name="Wolf P.G."/>
            <person name="Yang L."/>
            <person name="Zimmer A.D."/>
            <person name="Zhu Q."/>
            <person name="Mitros T."/>
            <person name="Hellsten U."/>
            <person name="Loque D."/>
            <person name="Otillar R."/>
            <person name="Salamov A."/>
            <person name="Schmutz J."/>
            <person name="Shapiro H."/>
            <person name="Lindquist E."/>
            <person name="Lucas S."/>
            <person name="Rokhsar D."/>
            <person name="Grigoriev I.V."/>
        </authorList>
    </citation>
    <scope>NUCLEOTIDE SEQUENCE [LARGE SCALE GENOMIC DNA]</scope>
</reference>
<dbReference type="EMBL" id="GL377567">
    <property type="protein sequence ID" value="EFJ36086.1"/>
    <property type="molecule type" value="Genomic_DNA"/>
</dbReference>
<proteinExistence type="predicted"/>
<keyword evidence="3" id="KW-1185">Reference proteome</keyword>
<name>D8QVM4_SELML</name>
<evidence type="ECO:0000256" key="1">
    <source>
        <dbReference type="SAM" id="MobiDB-lite"/>
    </source>
</evidence>
<protein>
    <submittedName>
        <fullName evidence="2">Uncharacterized protein</fullName>
    </submittedName>
</protein>
<gene>
    <name evidence="2" type="ORF">SELMODRAFT_404528</name>
</gene>
<feature type="compositionally biased region" description="Basic and acidic residues" evidence="1">
    <location>
        <begin position="90"/>
        <end position="105"/>
    </location>
</feature>
<dbReference type="InParanoid" id="D8QVM4"/>
<dbReference type="HOGENOM" id="CLU_1974354_0_0_1"/>
<dbReference type="AlphaFoldDB" id="D8QVM4"/>
<dbReference type="Gramene" id="EFJ36086">
    <property type="protein sequence ID" value="EFJ36086"/>
    <property type="gene ID" value="SELMODRAFT_404528"/>
</dbReference>
<organism evidence="3">
    <name type="scientific">Selaginella moellendorffii</name>
    <name type="common">Spikemoss</name>
    <dbReference type="NCBI Taxonomy" id="88036"/>
    <lineage>
        <taxon>Eukaryota</taxon>
        <taxon>Viridiplantae</taxon>
        <taxon>Streptophyta</taxon>
        <taxon>Embryophyta</taxon>
        <taxon>Tracheophyta</taxon>
        <taxon>Lycopodiopsida</taxon>
        <taxon>Selaginellales</taxon>
        <taxon>Selaginellaceae</taxon>
        <taxon>Selaginella</taxon>
    </lineage>
</organism>
<evidence type="ECO:0000313" key="2">
    <source>
        <dbReference type="EMBL" id="EFJ36086.1"/>
    </source>
</evidence>